<dbReference type="EC" id="1.3.3.6" evidence="4"/>
<evidence type="ECO:0000256" key="7">
    <source>
        <dbReference type="ARBA" id="ARBA00022832"/>
    </source>
</evidence>
<organism evidence="15 16">
    <name type="scientific">Flagellimonas ochracea</name>
    <dbReference type="NCBI Taxonomy" id="2696472"/>
    <lineage>
        <taxon>Bacteria</taxon>
        <taxon>Pseudomonadati</taxon>
        <taxon>Bacteroidota</taxon>
        <taxon>Flavobacteriia</taxon>
        <taxon>Flavobacteriales</taxon>
        <taxon>Flavobacteriaceae</taxon>
        <taxon>Flagellimonas</taxon>
    </lineage>
</organism>
<evidence type="ECO:0000259" key="12">
    <source>
        <dbReference type="Pfam" id="PF02770"/>
    </source>
</evidence>
<dbReference type="InterPro" id="IPR046373">
    <property type="entry name" value="Acyl-CoA_Oxase/DH_mid-dom_sf"/>
</dbReference>
<accession>A0A964TFH4</accession>
<name>A0A964TFH4_9FLAO</name>
<dbReference type="Pfam" id="PF02771">
    <property type="entry name" value="Acyl-CoA_dh_N"/>
    <property type="match status" value="1"/>
</dbReference>
<dbReference type="InterPro" id="IPR037069">
    <property type="entry name" value="AcylCoA_DH/ox_N_sf"/>
</dbReference>
<dbReference type="InterPro" id="IPR002655">
    <property type="entry name" value="Acyl-CoA_oxidase_C"/>
</dbReference>
<evidence type="ECO:0000256" key="10">
    <source>
        <dbReference type="ARBA" id="ARBA00023140"/>
    </source>
</evidence>
<protein>
    <recommendedName>
        <fullName evidence="4">acyl-CoA oxidase</fullName>
        <ecNumber evidence="4">1.3.3.6</ecNumber>
    </recommendedName>
</protein>
<dbReference type="InterPro" id="IPR013786">
    <property type="entry name" value="AcylCoA_DH/ox_N"/>
</dbReference>
<comment type="caution">
    <text evidence="15">The sequence shown here is derived from an EMBL/GenBank/DDBJ whole genome shotgun (WGS) entry which is preliminary data.</text>
</comment>
<dbReference type="Pfam" id="PF02770">
    <property type="entry name" value="Acyl-CoA_dh_M"/>
    <property type="match status" value="1"/>
</dbReference>
<dbReference type="InterPro" id="IPR012258">
    <property type="entry name" value="Acyl-CoA_oxidase"/>
</dbReference>
<dbReference type="GO" id="GO:0033540">
    <property type="term" value="P:fatty acid beta-oxidation using acyl-CoA oxidase"/>
    <property type="evidence" value="ECO:0007669"/>
    <property type="project" value="TreeGrafter"/>
</dbReference>
<keyword evidence="6" id="KW-0274">FAD</keyword>
<comment type="cofactor">
    <cofactor evidence="1">
        <name>FAD</name>
        <dbReference type="ChEBI" id="CHEBI:57692"/>
    </cofactor>
</comment>
<evidence type="ECO:0000259" key="14">
    <source>
        <dbReference type="Pfam" id="PF22924"/>
    </source>
</evidence>
<dbReference type="Gene3D" id="1.20.140.10">
    <property type="entry name" value="Butyryl-CoA Dehydrogenase, subunit A, domain 3"/>
    <property type="match status" value="2"/>
</dbReference>
<dbReference type="InterPro" id="IPR006091">
    <property type="entry name" value="Acyl-CoA_Oxase/DH_mid-dom"/>
</dbReference>
<dbReference type="Pfam" id="PF01756">
    <property type="entry name" value="ACOX"/>
    <property type="match status" value="1"/>
</dbReference>
<gene>
    <name evidence="15" type="ORF">GTQ34_12775</name>
</gene>
<dbReference type="AlphaFoldDB" id="A0A964TFH4"/>
<reference evidence="15" key="1">
    <citation type="submission" date="2020-01" db="EMBL/GenBank/DDBJ databases">
        <title>Muricauda ochracea sp. nov., isolated from a tidal flat of Garorim bay in Korea.</title>
        <authorList>
            <person name="Kim D."/>
            <person name="Yoo Y."/>
            <person name="Kim J.-J."/>
        </authorList>
    </citation>
    <scope>NUCLEOTIDE SEQUENCE</scope>
    <source>
        <strain evidence="15">JGD-17</strain>
    </source>
</reference>
<keyword evidence="7" id="KW-0276">Fatty acid metabolism</keyword>
<keyword evidence="5" id="KW-0285">Flavoprotein</keyword>
<evidence type="ECO:0000256" key="3">
    <source>
        <dbReference type="ARBA" id="ARBA00006288"/>
    </source>
</evidence>
<dbReference type="FunFam" id="1.20.140.10:FF:000010">
    <property type="entry name" value="Acyl-coenzyme A oxidase"/>
    <property type="match status" value="1"/>
</dbReference>
<evidence type="ECO:0000256" key="1">
    <source>
        <dbReference type="ARBA" id="ARBA00001974"/>
    </source>
</evidence>
<evidence type="ECO:0000256" key="5">
    <source>
        <dbReference type="ARBA" id="ARBA00022630"/>
    </source>
</evidence>
<dbReference type="Gene3D" id="2.40.110.10">
    <property type="entry name" value="Butyryl-CoA Dehydrogenase, subunit A, domain 2"/>
    <property type="match status" value="1"/>
</dbReference>
<evidence type="ECO:0000256" key="6">
    <source>
        <dbReference type="ARBA" id="ARBA00022827"/>
    </source>
</evidence>
<keyword evidence="10" id="KW-0576">Peroxisome</keyword>
<dbReference type="EMBL" id="JAAABI010000004">
    <property type="protein sequence ID" value="NAY92791.1"/>
    <property type="molecule type" value="Genomic_DNA"/>
</dbReference>
<dbReference type="GO" id="GO:0005504">
    <property type="term" value="F:fatty acid binding"/>
    <property type="evidence" value="ECO:0007669"/>
    <property type="project" value="TreeGrafter"/>
</dbReference>
<dbReference type="FunFam" id="2.40.110.10:FF:000005">
    <property type="entry name" value="Acyl-coenzyme A oxidase"/>
    <property type="match status" value="1"/>
</dbReference>
<keyword evidence="8" id="KW-0560">Oxidoreductase</keyword>
<dbReference type="GO" id="GO:0055088">
    <property type="term" value="P:lipid homeostasis"/>
    <property type="evidence" value="ECO:0007669"/>
    <property type="project" value="TreeGrafter"/>
</dbReference>
<dbReference type="GO" id="GO:0071949">
    <property type="term" value="F:FAD binding"/>
    <property type="evidence" value="ECO:0007669"/>
    <property type="project" value="InterPro"/>
</dbReference>
<evidence type="ECO:0000259" key="13">
    <source>
        <dbReference type="Pfam" id="PF02771"/>
    </source>
</evidence>
<feature type="domain" description="Acyl-CoA oxidase/dehydrogenase middle" evidence="12">
    <location>
        <begin position="268"/>
        <end position="376"/>
    </location>
</feature>
<evidence type="ECO:0000256" key="4">
    <source>
        <dbReference type="ARBA" id="ARBA00012870"/>
    </source>
</evidence>
<dbReference type="InterPro" id="IPR036250">
    <property type="entry name" value="AcylCo_DH-like_C"/>
</dbReference>
<feature type="domain" description="Acyl-CoA dehydrogenase/oxidase N-terminal" evidence="13">
    <location>
        <begin position="154"/>
        <end position="259"/>
    </location>
</feature>
<dbReference type="RefSeq" id="WP_166524202.1">
    <property type="nucleotide sequence ID" value="NZ_JAAABI010000004.1"/>
</dbReference>
<evidence type="ECO:0000256" key="2">
    <source>
        <dbReference type="ARBA" id="ARBA00004275"/>
    </source>
</evidence>
<evidence type="ECO:0000259" key="11">
    <source>
        <dbReference type="Pfam" id="PF01756"/>
    </source>
</evidence>
<evidence type="ECO:0000256" key="9">
    <source>
        <dbReference type="ARBA" id="ARBA00023098"/>
    </source>
</evidence>
<dbReference type="PANTHER" id="PTHR10909">
    <property type="entry name" value="ELECTRON TRANSPORT OXIDOREDUCTASE"/>
    <property type="match status" value="1"/>
</dbReference>
<keyword evidence="16" id="KW-1185">Reference proteome</keyword>
<comment type="subcellular location">
    <subcellularLocation>
        <location evidence="2">Peroxisome</location>
    </subcellularLocation>
</comment>
<comment type="similarity">
    <text evidence="3">Belongs to the acyl-CoA oxidase family.</text>
</comment>
<dbReference type="FunFam" id="1.20.140.10:FF:000007">
    <property type="entry name" value="Acyl-coenzyme A oxidase"/>
    <property type="match status" value="1"/>
</dbReference>
<feature type="domain" description="Acyl-CoA oxidase C-terminal" evidence="11">
    <location>
        <begin position="612"/>
        <end position="753"/>
    </location>
</feature>
<dbReference type="Proteomes" id="UP000667650">
    <property type="component" value="Unassembled WGS sequence"/>
</dbReference>
<dbReference type="Pfam" id="PF22924">
    <property type="entry name" value="ACOX_C_alpha1"/>
    <property type="match status" value="1"/>
</dbReference>
<dbReference type="InterPro" id="IPR009100">
    <property type="entry name" value="AcylCoA_DH/oxidase_NM_dom_sf"/>
</dbReference>
<proteinExistence type="inferred from homology"/>
<dbReference type="PANTHER" id="PTHR10909:SF378">
    <property type="entry name" value="ACYL-COENZYME A OXIDASE"/>
    <property type="match status" value="1"/>
</dbReference>
<dbReference type="SUPFAM" id="SSF56645">
    <property type="entry name" value="Acyl-CoA dehydrogenase NM domain-like"/>
    <property type="match status" value="1"/>
</dbReference>
<evidence type="ECO:0000313" key="15">
    <source>
        <dbReference type="EMBL" id="NAY92791.1"/>
    </source>
</evidence>
<dbReference type="InterPro" id="IPR055060">
    <property type="entry name" value="ACOX_C_alpha1"/>
</dbReference>
<evidence type="ECO:0000256" key="8">
    <source>
        <dbReference type="ARBA" id="ARBA00023002"/>
    </source>
</evidence>
<dbReference type="Gene3D" id="1.10.540.10">
    <property type="entry name" value="Acyl-CoA dehydrogenase/oxidase, N-terminal domain"/>
    <property type="match status" value="1"/>
</dbReference>
<dbReference type="GO" id="GO:0003997">
    <property type="term" value="F:acyl-CoA oxidase activity"/>
    <property type="evidence" value="ECO:0007669"/>
    <property type="project" value="UniProtKB-EC"/>
</dbReference>
<evidence type="ECO:0000313" key="16">
    <source>
        <dbReference type="Proteomes" id="UP000667650"/>
    </source>
</evidence>
<keyword evidence="9" id="KW-0443">Lipid metabolism</keyword>
<sequence length="754" mass="85284">MVTTAYSLGILQYIPFFYVIWSDDLLSASEISVVKKTIEQDASLNPEEKQQLMLWLNRENPPKDEEIKSWKQTISHSQIKLIENDTYPLTSFSQRLGNAHCAGCEFNDHLKHIEINLGIQPNHYNHLFDVEVIHERTSKQYDAEVLDNLLKGSHGALVDSFRKFIDQPIFEWDIDRDKEVFRNRVLEQVFLLGEKGYGAMAYPKDFGGIENMPAYAAIFEHLMYVDGSLAVKFGVQFGLFGGSIQKLGTAKHHDQYLKNAGRSKLLGCFAMTETGHGSNVRGIKTTATYDASSDRIIINTPGQNDNKEYIGNALHSKIATVFAQLIVNGKNEGVHAILVPLRNEKHEVLEGITIEDNGYKLGLNGVDNGKIWFNQVKVPRENLLDKYGEIRKDGSYFSAIKNPNKRFFTMLGTLVGGRICVARGALGGAKMALTIAVKYALGRRQFNDSIKMQEDLIMDYPTHQLRLTPLVASAYVYHFALEELMKQYSDNSKSDKRMIETQVAGLKSVITWFASDTIQECREACGGKGYLLENRLADLRADVDIFTTFEGDNTVLLQLAAKGILSDFKAEFNSAGFSSVLKLLQSQLSDKLTAINPLYSNKVDAEHLYNPKFHQHAFNYRTRRLTYTLAMRIRSYIKKGVPAYQAFLKVQTHLLALGKAYSVELAYKEYLKVYDGIEDTEYKDLMKKLGSLYALYQIRLDAQWYLEQGYIGSSKSKAIRQRVERLSSELRPHIEVLVEGFGIPDHCVTAPIAQ</sequence>
<dbReference type="SUPFAM" id="SSF47203">
    <property type="entry name" value="Acyl-CoA dehydrogenase C-terminal domain-like"/>
    <property type="match status" value="2"/>
</dbReference>
<feature type="domain" description="Acyl-CoA oxidase C-alpha1" evidence="14">
    <location>
        <begin position="412"/>
        <end position="564"/>
    </location>
</feature>